<keyword evidence="1" id="KW-0472">Membrane</keyword>
<name>A0A0F9B8K7_9ZZZZ</name>
<keyword evidence="1" id="KW-0812">Transmembrane</keyword>
<accession>A0A0F9B8K7</accession>
<evidence type="ECO:0000256" key="1">
    <source>
        <dbReference type="SAM" id="Phobius"/>
    </source>
</evidence>
<protein>
    <submittedName>
        <fullName evidence="2">Uncharacterized protein</fullName>
    </submittedName>
</protein>
<evidence type="ECO:0000313" key="2">
    <source>
        <dbReference type="EMBL" id="KKK87024.1"/>
    </source>
</evidence>
<reference evidence="2" key="1">
    <citation type="journal article" date="2015" name="Nature">
        <title>Complex archaea that bridge the gap between prokaryotes and eukaryotes.</title>
        <authorList>
            <person name="Spang A."/>
            <person name="Saw J.H."/>
            <person name="Jorgensen S.L."/>
            <person name="Zaremba-Niedzwiedzka K."/>
            <person name="Martijn J."/>
            <person name="Lind A.E."/>
            <person name="van Eijk R."/>
            <person name="Schleper C."/>
            <person name="Guy L."/>
            <person name="Ettema T.J."/>
        </authorList>
    </citation>
    <scope>NUCLEOTIDE SEQUENCE</scope>
</reference>
<proteinExistence type="predicted"/>
<gene>
    <name evidence="2" type="ORF">LCGC14_2757400</name>
</gene>
<feature type="transmembrane region" description="Helical" evidence="1">
    <location>
        <begin position="6"/>
        <end position="33"/>
    </location>
</feature>
<organism evidence="2">
    <name type="scientific">marine sediment metagenome</name>
    <dbReference type="NCBI Taxonomy" id="412755"/>
    <lineage>
        <taxon>unclassified sequences</taxon>
        <taxon>metagenomes</taxon>
        <taxon>ecological metagenomes</taxon>
    </lineage>
</organism>
<comment type="caution">
    <text evidence="2">The sequence shown here is derived from an EMBL/GenBank/DDBJ whole genome shotgun (WGS) entry which is preliminary data.</text>
</comment>
<dbReference type="EMBL" id="LAZR01050590">
    <property type="protein sequence ID" value="KKK87024.1"/>
    <property type="molecule type" value="Genomic_DNA"/>
</dbReference>
<sequence>MKWYDYLYILPIAIIVAIVATPFLWLEAVLGILAGAKDTTRQTNLQKRT</sequence>
<dbReference type="AlphaFoldDB" id="A0A0F9B8K7"/>
<keyword evidence="1" id="KW-1133">Transmembrane helix</keyword>
<feature type="non-terminal residue" evidence="2">
    <location>
        <position position="49"/>
    </location>
</feature>